<evidence type="ECO:0000313" key="2">
    <source>
        <dbReference type="Proteomes" id="UP001370348"/>
    </source>
</evidence>
<proteinExistence type="predicted"/>
<dbReference type="InterPro" id="IPR009078">
    <property type="entry name" value="Ferritin-like_SF"/>
</dbReference>
<dbReference type="SUPFAM" id="SSF47240">
    <property type="entry name" value="Ferritin-like"/>
    <property type="match status" value="1"/>
</dbReference>
<protein>
    <submittedName>
        <fullName evidence="1">Ferritin-like domain-containing protein</fullName>
    </submittedName>
</protein>
<name>A0ABZ2M2A1_9BACT</name>
<dbReference type="RefSeq" id="WP_394826839.1">
    <property type="nucleotide sequence ID" value="NZ_CP089984.1"/>
</dbReference>
<sequence length="300" mass="33940">MDDLTPGYDFGQDRFDLANDEDREIVRFVLSQALYGEATGVFCGKSLYAAGTLEAAKFYVRQAKQELAHLQLFADIFRLLGLQPTPAHWVIRLLAAHNNYYPLKVFMEHAIGEGMVLDIFKDLLLQTLPDEDSRIPLIKKKLRVVCKEEIEHVSWGEKETRRLLGERPWLKTPYYGLFELQMAVLPLVVRAFEKRAANHRVLRHLGRFLDYVRDRVRRQGQELGFVPHVRPGFLYRIWAMLFGIALFLRSQFARSRSTLDKTYLDELGFGARGGGSSAAALMGPGGGGVGAGEGEQHSAE</sequence>
<reference evidence="1 2" key="1">
    <citation type="submission" date="2021-12" db="EMBL/GenBank/DDBJ databases">
        <title>Discovery of the Pendulisporaceae a myxobacterial family with distinct sporulation behavior and unique specialized metabolism.</title>
        <authorList>
            <person name="Garcia R."/>
            <person name="Popoff A."/>
            <person name="Bader C.D."/>
            <person name="Loehr J."/>
            <person name="Walesch S."/>
            <person name="Walt C."/>
            <person name="Boldt J."/>
            <person name="Bunk B."/>
            <person name="Haeckl F.J.F.P.J."/>
            <person name="Gunesch A.P."/>
            <person name="Birkelbach J."/>
            <person name="Nuebel U."/>
            <person name="Pietschmann T."/>
            <person name="Bach T."/>
            <person name="Mueller R."/>
        </authorList>
    </citation>
    <scope>NUCLEOTIDE SEQUENCE [LARGE SCALE GENOMIC DNA]</scope>
    <source>
        <strain evidence="1 2">MSr11954</strain>
    </source>
</reference>
<accession>A0ABZ2M2A1</accession>
<evidence type="ECO:0000313" key="1">
    <source>
        <dbReference type="EMBL" id="WXB17208.1"/>
    </source>
</evidence>
<dbReference type="CDD" id="cd00657">
    <property type="entry name" value="Ferritin_like"/>
    <property type="match status" value="1"/>
</dbReference>
<gene>
    <name evidence="1" type="ORF">LZC94_07990</name>
</gene>
<keyword evidence="2" id="KW-1185">Reference proteome</keyword>
<organism evidence="1 2">
    <name type="scientific">Pendulispora albinea</name>
    <dbReference type="NCBI Taxonomy" id="2741071"/>
    <lineage>
        <taxon>Bacteria</taxon>
        <taxon>Pseudomonadati</taxon>
        <taxon>Myxococcota</taxon>
        <taxon>Myxococcia</taxon>
        <taxon>Myxococcales</taxon>
        <taxon>Sorangiineae</taxon>
        <taxon>Pendulisporaceae</taxon>
        <taxon>Pendulispora</taxon>
    </lineage>
</organism>
<dbReference type="Proteomes" id="UP001370348">
    <property type="component" value="Chromosome"/>
</dbReference>
<dbReference type="EMBL" id="CP089984">
    <property type="protein sequence ID" value="WXB17208.1"/>
    <property type="molecule type" value="Genomic_DNA"/>
</dbReference>